<dbReference type="EMBL" id="CP063310">
    <property type="protein sequence ID" value="QOS68695.1"/>
    <property type="molecule type" value="Genomic_DNA"/>
</dbReference>
<organism evidence="1 2">
    <name type="scientific">Eggerthella guodeyinii</name>
    <dbReference type="NCBI Taxonomy" id="2690837"/>
    <lineage>
        <taxon>Bacteria</taxon>
        <taxon>Bacillati</taxon>
        <taxon>Actinomycetota</taxon>
        <taxon>Coriobacteriia</taxon>
        <taxon>Eggerthellales</taxon>
        <taxon>Eggerthellaceae</taxon>
        <taxon>Eggerthella</taxon>
    </lineage>
</organism>
<accession>A0A6L7IRI2</accession>
<dbReference type="KEGG" id="egd:GS424_002150"/>
<reference evidence="1 2" key="1">
    <citation type="submission" date="2020-10" db="EMBL/GenBank/DDBJ databases">
        <title>Eggerthella sp. nov., isolated from human feces.</title>
        <authorList>
            <person name="Yajun G."/>
        </authorList>
    </citation>
    <scope>NUCLEOTIDE SEQUENCE [LARGE SCALE GENOMIC DNA]</scope>
    <source>
        <strain evidence="1 2">HF-1101</strain>
    </source>
</reference>
<evidence type="ECO:0000313" key="1">
    <source>
        <dbReference type="EMBL" id="QOS68695.1"/>
    </source>
</evidence>
<protein>
    <submittedName>
        <fullName evidence="1">Uncharacterized protein</fullName>
    </submittedName>
</protein>
<dbReference type="Proteomes" id="UP000478463">
    <property type="component" value="Chromosome"/>
</dbReference>
<proteinExistence type="predicted"/>
<dbReference type="RefSeq" id="WP_160941961.1">
    <property type="nucleotide sequence ID" value="NZ_CP063310.1"/>
</dbReference>
<evidence type="ECO:0000313" key="2">
    <source>
        <dbReference type="Proteomes" id="UP000478463"/>
    </source>
</evidence>
<name>A0A6L7IRI2_9ACTN</name>
<dbReference type="AlphaFoldDB" id="A0A6L7IRI2"/>
<sequence length="110" mass="11848">MEARSAFKTSWAKSVAITIAMLVATGAIAAFAGAAGSPYASYRGGDIAENDAFMGVVTSNGKTGYVEVEKYDFATRSEPLKRKPTERERRLPVYDETGRVIGEFIISESS</sequence>
<gene>
    <name evidence="1" type="ORF">GS424_002150</name>
</gene>